<organism evidence="2 3">
    <name type="scientific">Candidatus Nomurabacteria bacterium GW2011_GWB1_43_7</name>
    <dbReference type="NCBI Taxonomy" id="1618747"/>
    <lineage>
        <taxon>Bacteria</taxon>
        <taxon>Candidatus Nomuraibacteriota</taxon>
    </lineage>
</organism>
<gene>
    <name evidence="2" type="ORF">UW02_C0028G0001</name>
</gene>
<feature type="domain" description="Integrase catalytic" evidence="1">
    <location>
        <begin position="1"/>
        <end position="109"/>
    </location>
</feature>
<proteinExistence type="predicted"/>
<evidence type="ECO:0000259" key="1">
    <source>
        <dbReference type="PROSITE" id="PS50994"/>
    </source>
</evidence>
<dbReference type="GO" id="GO:0003676">
    <property type="term" value="F:nucleic acid binding"/>
    <property type="evidence" value="ECO:0007669"/>
    <property type="project" value="InterPro"/>
</dbReference>
<dbReference type="EMBL" id="LCGS01000028">
    <property type="protein sequence ID" value="KKT18541.1"/>
    <property type="molecule type" value="Genomic_DNA"/>
</dbReference>
<dbReference type="SUPFAM" id="SSF53098">
    <property type="entry name" value="Ribonuclease H-like"/>
    <property type="match status" value="1"/>
</dbReference>
<evidence type="ECO:0000313" key="2">
    <source>
        <dbReference type="EMBL" id="KKT18541.1"/>
    </source>
</evidence>
<dbReference type="InterPro" id="IPR036397">
    <property type="entry name" value="RNaseH_sf"/>
</dbReference>
<reference evidence="2 3" key="1">
    <citation type="journal article" date="2015" name="Nature">
        <title>rRNA introns, odd ribosomes, and small enigmatic genomes across a large radiation of phyla.</title>
        <authorList>
            <person name="Brown C.T."/>
            <person name="Hug L.A."/>
            <person name="Thomas B.C."/>
            <person name="Sharon I."/>
            <person name="Castelle C.J."/>
            <person name="Singh A."/>
            <person name="Wilkins M.J."/>
            <person name="Williams K.H."/>
            <person name="Banfield J.F."/>
        </authorList>
    </citation>
    <scope>NUCLEOTIDE SEQUENCE [LARGE SCALE GENOMIC DNA]</scope>
</reference>
<dbReference type="AlphaFoldDB" id="A0A0G1F8A8"/>
<evidence type="ECO:0000313" key="3">
    <source>
        <dbReference type="Proteomes" id="UP000034751"/>
    </source>
</evidence>
<name>A0A0G1F8A8_9BACT</name>
<dbReference type="InterPro" id="IPR012337">
    <property type="entry name" value="RNaseH-like_sf"/>
</dbReference>
<dbReference type="PROSITE" id="PS50994">
    <property type="entry name" value="INTEGRASE"/>
    <property type="match status" value="1"/>
</dbReference>
<dbReference type="Proteomes" id="UP000034751">
    <property type="component" value="Unassembled WGS sequence"/>
</dbReference>
<dbReference type="Gene3D" id="3.30.420.10">
    <property type="entry name" value="Ribonuclease H-like superfamily/Ribonuclease H"/>
    <property type="match status" value="1"/>
</dbReference>
<dbReference type="GO" id="GO:0015074">
    <property type="term" value="P:DNA integration"/>
    <property type="evidence" value="ECO:0007669"/>
    <property type="project" value="InterPro"/>
</dbReference>
<protein>
    <submittedName>
        <fullName evidence="2">Integrase catalytic region</fullName>
    </submittedName>
</protein>
<dbReference type="InterPro" id="IPR001584">
    <property type="entry name" value="Integrase_cat-core"/>
</dbReference>
<dbReference type="PANTHER" id="PTHR46889">
    <property type="entry name" value="TRANSPOSASE INSF FOR INSERTION SEQUENCE IS3B-RELATED"/>
    <property type="match status" value="1"/>
</dbReference>
<dbReference type="STRING" id="1618747.UW02_C0028G0001"/>
<dbReference type="InterPro" id="IPR050900">
    <property type="entry name" value="Transposase_IS3/IS150/IS904"/>
</dbReference>
<comment type="caution">
    <text evidence="2">The sequence shown here is derived from an EMBL/GenBank/DDBJ whole genome shotgun (WGS) entry which is preliminary data.</text>
</comment>
<sequence length="133" mass="15170">MPCVSKCLGNPLLIHFDQGSEYLGAENIGFLKASGIQISVSAKGHPWENGYKEAFYSQFKLDLDAKHLNRFETIGEVAAHVYRTIFYHNNKRIHTALKTNPVEYKKRYYEKLPASFLNSNVHCTRISSKEMGT</sequence>
<accession>A0A0G1F8A8</accession>
<dbReference type="PANTHER" id="PTHR46889:SF4">
    <property type="entry name" value="TRANSPOSASE INSO FOR INSERTION SEQUENCE ELEMENT IS911B-RELATED"/>
    <property type="match status" value="1"/>
</dbReference>
<dbReference type="Pfam" id="PF13683">
    <property type="entry name" value="rve_3"/>
    <property type="match status" value="1"/>
</dbReference>